<accession>A0A195CVU4</accession>
<name>A0A195CVU4_9HYME</name>
<dbReference type="EMBL" id="KQ977279">
    <property type="protein sequence ID" value="KYN04279.1"/>
    <property type="molecule type" value="Genomic_DNA"/>
</dbReference>
<proteinExistence type="predicted"/>
<evidence type="ECO:0000313" key="2">
    <source>
        <dbReference type="Proteomes" id="UP000078542"/>
    </source>
</evidence>
<reference evidence="1 2" key="1">
    <citation type="submission" date="2016-03" db="EMBL/GenBank/DDBJ databases">
        <title>Cyphomyrmex costatus WGS genome.</title>
        <authorList>
            <person name="Nygaard S."/>
            <person name="Hu H."/>
            <person name="Boomsma J."/>
            <person name="Zhang G."/>
        </authorList>
    </citation>
    <scope>NUCLEOTIDE SEQUENCE [LARGE SCALE GENOMIC DNA]</scope>
    <source>
        <strain evidence="1">MS0001</strain>
        <tissue evidence="1">Whole body</tissue>
    </source>
</reference>
<dbReference type="AlphaFoldDB" id="A0A195CVU4"/>
<keyword evidence="2" id="KW-1185">Reference proteome</keyword>
<dbReference type="Proteomes" id="UP000078542">
    <property type="component" value="Unassembled WGS sequence"/>
</dbReference>
<gene>
    <name evidence="1" type="ORF">ALC62_05045</name>
</gene>
<sequence length="103" mass="11264">MVPTSKRRRAATSFPLLTPYRVESFLFRMLCALCCIRVNVPFPYTFLPDGLSRRGGAVPTRVQKITGKEIVEPGRFIPNVSSSAAFPDVTDPISCTPTAPSCS</sequence>
<organism evidence="1 2">
    <name type="scientific">Cyphomyrmex costatus</name>
    <dbReference type="NCBI Taxonomy" id="456900"/>
    <lineage>
        <taxon>Eukaryota</taxon>
        <taxon>Metazoa</taxon>
        <taxon>Ecdysozoa</taxon>
        <taxon>Arthropoda</taxon>
        <taxon>Hexapoda</taxon>
        <taxon>Insecta</taxon>
        <taxon>Pterygota</taxon>
        <taxon>Neoptera</taxon>
        <taxon>Endopterygota</taxon>
        <taxon>Hymenoptera</taxon>
        <taxon>Apocrita</taxon>
        <taxon>Aculeata</taxon>
        <taxon>Formicoidea</taxon>
        <taxon>Formicidae</taxon>
        <taxon>Myrmicinae</taxon>
        <taxon>Cyphomyrmex</taxon>
    </lineage>
</organism>
<protein>
    <submittedName>
        <fullName evidence="1">Uncharacterized protein</fullName>
    </submittedName>
</protein>
<evidence type="ECO:0000313" key="1">
    <source>
        <dbReference type="EMBL" id="KYN04279.1"/>
    </source>
</evidence>